<sequence>MMFRFTAAVCLAVLVALAGAVVEKSNLAWRRRVSQQQYRLDELMERHARLRSEAQRLGAPTRWLEPLERGQLSLQRPRQPVRPEARATPLLQWTVPSAP</sequence>
<name>A0A7C4LP76_9PLAN</name>
<reference evidence="1" key="1">
    <citation type="journal article" date="2020" name="mSystems">
        <title>Genome- and Community-Level Interaction Insights into Carbon Utilization and Element Cycling Functions of Hydrothermarchaeota in Hydrothermal Sediment.</title>
        <authorList>
            <person name="Zhou Z."/>
            <person name="Liu Y."/>
            <person name="Xu W."/>
            <person name="Pan J."/>
            <person name="Luo Z.H."/>
            <person name="Li M."/>
        </authorList>
    </citation>
    <scope>NUCLEOTIDE SEQUENCE [LARGE SCALE GENOMIC DNA]</scope>
    <source>
        <strain evidence="1">SpSt-508</strain>
    </source>
</reference>
<evidence type="ECO:0008006" key="2">
    <source>
        <dbReference type="Google" id="ProtNLM"/>
    </source>
</evidence>
<dbReference type="EMBL" id="DSVQ01000016">
    <property type="protein sequence ID" value="HGT40037.1"/>
    <property type="molecule type" value="Genomic_DNA"/>
</dbReference>
<protein>
    <recommendedName>
        <fullName evidence="2">Cell division protein FtsL</fullName>
    </recommendedName>
</protein>
<proteinExistence type="predicted"/>
<gene>
    <name evidence="1" type="ORF">ENS64_12370</name>
</gene>
<organism evidence="1">
    <name type="scientific">Schlesneria paludicola</name>
    <dbReference type="NCBI Taxonomy" id="360056"/>
    <lineage>
        <taxon>Bacteria</taxon>
        <taxon>Pseudomonadati</taxon>
        <taxon>Planctomycetota</taxon>
        <taxon>Planctomycetia</taxon>
        <taxon>Planctomycetales</taxon>
        <taxon>Planctomycetaceae</taxon>
        <taxon>Schlesneria</taxon>
    </lineage>
</organism>
<evidence type="ECO:0000313" key="1">
    <source>
        <dbReference type="EMBL" id="HGT40037.1"/>
    </source>
</evidence>
<accession>A0A7C4LP76</accession>
<comment type="caution">
    <text evidence="1">The sequence shown here is derived from an EMBL/GenBank/DDBJ whole genome shotgun (WGS) entry which is preliminary data.</text>
</comment>
<dbReference type="AlphaFoldDB" id="A0A7C4LP76"/>